<dbReference type="InterPro" id="IPR005158">
    <property type="entry name" value="BTAD"/>
</dbReference>
<dbReference type="SUPFAM" id="SSF52540">
    <property type="entry name" value="P-loop containing nucleoside triphosphate hydrolases"/>
    <property type="match status" value="1"/>
</dbReference>
<gene>
    <name evidence="8" type="ORF">ACFO8L_35245</name>
</gene>
<evidence type="ECO:0000256" key="6">
    <source>
        <dbReference type="SAM" id="MobiDB-lite"/>
    </source>
</evidence>
<evidence type="ECO:0000256" key="2">
    <source>
        <dbReference type="ARBA" id="ARBA00023015"/>
    </source>
</evidence>
<dbReference type="Gene3D" id="3.40.50.300">
    <property type="entry name" value="P-loop containing nucleotide triphosphate hydrolases"/>
    <property type="match status" value="1"/>
</dbReference>
<dbReference type="PANTHER" id="PTHR35807:SF1">
    <property type="entry name" value="TRANSCRIPTIONAL REGULATOR REDD"/>
    <property type="match status" value="1"/>
</dbReference>
<protein>
    <submittedName>
        <fullName evidence="8">BTAD domain-containing putative transcriptional regulator</fullName>
    </submittedName>
</protein>
<dbReference type="EMBL" id="JBHSFN010000032">
    <property type="protein sequence ID" value="MFC4591395.1"/>
    <property type="molecule type" value="Genomic_DNA"/>
</dbReference>
<dbReference type="Pfam" id="PF03704">
    <property type="entry name" value="BTAD"/>
    <property type="match status" value="1"/>
</dbReference>
<dbReference type="InterPro" id="IPR001867">
    <property type="entry name" value="OmpR/PhoB-type_DNA-bd"/>
</dbReference>
<name>A0ABV9ESP9_9ACTN</name>
<feature type="DNA-binding region" description="OmpR/PhoB-type" evidence="5">
    <location>
        <begin position="1"/>
        <end position="94"/>
    </location>
</feature>
<dbReference type="CDD" id="cd00383">
    <property type="entry name" value="trans_reg_C"/>
    <property type="match status" value="1"/>
</dbReference>
<dbReference type="SUPFAM" id="SSF48452">
    <property type="entry name" value="TPR-like"/>
    <property type="match status" value="2"/>
</dbReference>
<dbReference type="CDD" id="cd15831">
    <property type="entry name" value="BTAD"/>
    <property type="match status" value="1"/>
</dbReference>
<evidence type="ECO:0000259" key="7">
    <source>
        <dbReference type="PROSITE" id="PS51755"/>
    </source>
</evidence>
<evidence type="ECO:0000313" key="8">
    <source>
        <dbReference type="EMBL" id="MFC4591395.1"/>
    </source>
</evidence>
<dbReference type="Gene3D" id="1.25.40.10">
    <property type="entry name" value="Tetratricopeptide repeat domain"/>
    <property type="match status" value="2"/>
</dbReference>
<keyword evidence="2" id="KW-0805">Transcription regulation</keyword>
<feature type="domain" description="OmpR/PhoB-type" evidence="7">
    <location>
        <begin position="1"/>
        <end position="94"/>
    </location>
</feature>
<sequence>MSDHGLRFSILGPVRAWRDGAEVELGSPQQRLVLAVLVLAEGRVVGHEPLLDAVWSDDRPRTAMSTLRTYVSRLRSALGAEAVESAGGGYALAGGESDLAVMEELAAAGRYGEALALWHGEPLAGLEGRYAEGRRVRLEQRRLAVLERRLAEDVEQGRHADAVAELTALCAEHPAREQVCGLLMLALYRSGRQAEAIGVYTDTRRLLAEDLGVGPSPELAELYQRIITADPALGVGQAAAPVQATAPVPRQLPADLTDFTGREPEIQRIAAGLRSGDASALVISAVAGAGGMGKTALAVHVAHRLAPDYPGGQLFVDLRGTSAQPLAPEAVLGSFLRSLGVEASDIPDEPAERAALYRSVLAERRVLVVLDNAANPAQLRPLLPGTAGCAVLATGRAKMIGLSGARQVDLGVLGHDEAVALLAKVAGRERVAAEPEAAGELAAACGYLPLAIRIVAARLAARPAWSLARMRDRMADERRRLAELRVDDLAVEATFALGYDQLDAAHASAFRLLAVPDAPESSLSAAAAVLGLDEADAEDVCETLVDVSMLESPAQGRYRYHDLLKIFARSRPAGEDVTRAALFRLLDFYLATVATGFRLAYPGKRLADAVSPAHPGLSFADLDAAVAWADGEVPGLLGCVLQAARTPGAPLLDLVRLLDMLSDGFGAETDPGRLEQVVGAIIDAAAARGDRRAEAHARCMRGEVRVALLWSPDGAIEDGTAARDLSLAEGDMAKYGASLNLLAMAVSSRRDNAGAIALYREANEIWREIGDRKLEATGLGNLAMELVAAGETGEAVEAVERATRITRELGGRMDHDVLYQSAVVLRDAGRPQEALSRFTEVLAEYRVLKQRLWEGVTLLRMAETHLVLGRPAAAADRAEDALAVMAEVGHEWVEGKALVALGQALALLGRAGRARACLTEALEIFQRRDLPEADDVRALLAEDGGTGDGDPGDVTGDGDPGDGVPEDGRRPIIA</sequence>
<dbReference type="PRINTS" id="PR00364">
    <property type="entry name" value="DISEASERSIST"/>
</dbReference>
<dbReference type="InterPro" id="IPR036388">
    <property type="entry name" value="WH-like_DNA-bd_sf"/>
</dbReference>
<evidence type="ECO:0000313" key="9">
    <source>
        <dbReference type="Proteomes" id="UP001595891"/>
    </source>
</evidence>
<reference evidence="9" key="1">
    <citation type="journal article" date="2019" name="Int. J. Syst. Evol. Microbiol.">
        <title>The Global Catalogue of Microorganisms (GCM) 10K type strain sequencing project: providing services to taxonomists for standard genome sequencing and annotation.</title>
        <authorList>
            <consortium name="The Broad Institute Genomics Platform"/>
            <consortium name="The Broad Institute Genome Sequencing Center for Infectious Disease"/>
            <person name="Wu L."/>
            <person name="Ma J."/>
        </authorList>
    </citation>
    <scope>NUCLEOTIDE SEQUENCE [LARGE SCALE GENOMIC DNA]</scope>
    <source>
        <strain evidence="9">CCUG 49560</strain>
    </source>
</reference>
<keyword evidence="9" id="KW-1185">Reference proteome</keyword>
<evidence type="ECO:0000256" key="5">
    <source>
        <dbReference type="PROSITE-ProRule" id="PRU01091"/>
    </source>
</evidence>
<dbReference type="Pfam" id="PF13424">
    <property type="entry name" value="TPR_12"/>
    <property type="match status" value="1"/>
</dbReference>
<evidence type="ECO:0000256" key="1">
    <source>
        <dbReference type="ARBA" id="ARBA00005820"/>
    </source>
</evidence>
<dbReference type="InterPro" id="IPR019734">
    <property type="entry name" value="TPR_rpt"/>
</dbReference>
<dbReference type="SUPFAM" id="SSF46894">
    <property type="entry name" value="C-terminal effector domain of the bipartite response regulators"/>
    <property type="match status" value="1"/>
</dbReference>
<dbReference type="Proteomes" id="UP001595891">
    <property type="component" value="Unassembled WGS sequence"/>
</dbReference>
<feature type="region of interest" description="Disordered" evidence="6">
    <location>
        <begin position="940"/>
        <end position="974"/>
    </location>
</feature>
<dbReference type="PROSITE" id="PS51755">
    <property type="entry name" value="OMPR_PHOB"/>
    <property type="match status" value="1"/>
</dbReference>
<dbReference type="SMART" id="SM00862">
    <property type="entry name" value="Trans_reg_C"/>
    <property type="match status" value="1"/>
</dbReference>
<dbReference type="RefSeq" id="WP_262844816.1">
    <property type="nucleotide sequence ID" value="NZ_JANZYP010000033.1"/>
</dbReference>
<dbReference type="SMART" id="SM00028">
    <property type="entry name" value="TPR"/>
    <property type="match status" value="5"/>
</dbReference>
<dbReference type="InterPro" id="IPR002182">
    <property type="entry name" value="NB-ARC"/>
</dbReference>
<dbReference type="PANTHER" id="PTHR35807">
    <property type="entry name" value="TRANSCRIPTIONAL REGULATOR REDD-RELATED"/>
    <property type="match status" value="1"/>
</dbReference>
<dbReference type="SMART" id="SM01043">
    <property type="entry name" value="BTAD"/>
    <property type="match status" value="1"/>
</dbReference>
<dbReference type="Pfam" id="PF00486">
    <property type="entry name" value="Trans_reg_C"/>
    <property type="match status" value="1"/>
</dbReference>
<keyword evidence="4" id="KW-0804">Transcription</keyword>
<evidence type="ECO:0000256" key="4">
    <source>
        <dbReference type="ARBA" id="ARBA00023163"/>
    </source>
</evidence>
<evidence type="ECO:0000256" key="3">
    <source>
        <dbReference type="ARBA" id="ARBA00023125"/>
    </source>
</evidence>
<dbReference type="InterPro" id="IPR011990">
    <property type="entry name" value="TPR-like_helical_dom_sf"/>
</dbReference>
<comment type="caution">
    <text evidence="8">The sequence shown here is derived from an EMBL/GenBank/DDBJ whole genome shotgun (WGS) entry which is preliminary data.</text>
</comment>
<accession>A0ABV9ESP9</accession>
<dbReference type="Pfam" id="PF00931">
    <property type="entry name" value="NB-ARC"/>
    <property type="match status" value="1"/>
</dbReference>
<dbReference type="InterPro" id="IPR027417">
    <property type="entry name" value="P-loop_NTPase"/>
</dbReference>
<comment type="similarity">
    <text evidence="1">Belongs to the AfsR/DnrI/RedD regulatory family.</text>
</comment>
<organism evidence="8 9">
    <name type="scientific">Sphaerisporangium corydalis</name>
    <dbReference type="NCBI Taxonomy" id="1441875"/>
    <lineage>
        <taxon>Bacteria</taxon>
        <taxon>Bacillati</taxon>
        <taxon>Actinomycetota</taxon>
        <taxon>Actinomycetes</taxon>
        <taxon>Streptosporangiales</taxon>
        <taxon>Streptosporangiaceae</taxon>
        <taxon>Sphaerisporangium</taxon>
    </lineage>
</organism>
<dbReference type="Gene3D" id="1.10.10.10">
    <property type="entry name" value="Winged helix-like DNA-binding domain superfamily/Winged helix DNA-binding domain"/>
    <property type="match status" value="1"/>
</dbReference>
<dbReference type="InterPro" id="IPR016032">
    <property type="entry name" value="Sig_transdc_resp-reg_C-effctor"/>
</dbReference>
<keyword evidence="3 5" id="KW-0238">DNA-binding</keyword>
<dbReference type="InterPro" id="IPR051677">
    <property type="entry name" value="AfsR-DnrI-RedD_regulator"/>
</dbReference>
<proteinExistence type="inferred from homology"/>